<feature type="region of interest" description="Disordered" evidence="13">
    <location>
        <begin position="81"/>
        <end position="134"/>
    </location>
</feature>
<keyword evidence="4 12" id="KW-0813">Transport</keyword>
<dbReference type="NCBIfam" id="TIGR00810">
    <property type="entry name" value="secG"/>
    <property type="match status" value="1"/>
</dbReference>
<proteinExistence type="inferred from homology"/>
<dbReference type="PRINTS" id="PR01651">
    <property type="entry name" value="SECGEXPORT"/>
</dbReference>
<keyword evidence="8 12" id="KW-1133">Transmembrane helix</keyword>
<evidence type="ECO:0000256" key="7">
    <source>
        <dbReference type="ARBA" id="ARBA00022927"/>
    </source>
</evidence>
<gene>
    <name evidence="14" type="primary">secG</name>
    <name evidence="14" type="ORF">V6590_03360</name>
</gene>
<keyword evidence="6 12" id="KW-0812">Transmembrane</keyword>
<dbReference type="InterPro" id="IPR004692">
    <property type="entry name" value="SecG"/>
</dbReference>
<keyword evidence="15" id="KW-1185">Reference proteome</keyword>
<comment type="subcellular location">
    <subcellularLocation>
        <location evidence="1 12">Cell membrane</location>
        <topology evidence="1 12">Multi-pass membrane protein</topology>
    </subcellularLocation>
</comment>
<dbReference type="PANTHER" id="PTHR34182">
    <property type="entry name" value="PROTEIN-EXPORT MEMBRANE PROTEIN SECG"/>
    <property type="match status" value="1"/>
</dbReference>
<comment type="function">
    <text evidence="11 12">Involved in protein export. Participates in an early event of protein translocation.</text>
</comment>
<evidence type="ECO:0000256" key="6">
    <source>
        <dbReference type="ARBA" id="ARBA00022692"/>
    </source>
</evidence>
<evidence type="ECO:0000256" key="12">
    <source>
        <dbReference type="RuleBase" id="RU365087"/>
    </source>
</evidence>
<feature type="compositionally biased region" description="Low complexity" evidence="13">
    <location>
        <begin position="86"/>
        <end position="134"/>
    </location>
</feature>
<accession>A0ABU8BR41</accession>
<reference evidence="14" key="1">
    <citation type="submission" date="2024-02" db="EMBL/GenBank/DDBJ databases">
        <title>Genome sequences of strain Gemmobacter sp. JM10B15.</title>
        <authorList>
            <person name="Zhang M."/>
        </authorList>
    </citation>
    <scope>NUCLEOTIDE SEQUENCE</scope>
    <source>
        <strain evidence="14">JM10B15</strain>
    </source>
</reference>
<organism evidence="14 15">
    <name type="scientific">Gemmobacter denitrificans</name>
    <dbReference type="NCBI Taxonomy" id="3123040"/>
    <lineage>
        <taxon>Bacteria</taxon>
        <taxon>Pseudomonadati</taxon>
        <taxon>Pseudomonadota</taxon>
        <taxon>Alphaproteobacteria</taxon>
        <taxon>Rhodobacterales</taxon>
        <taxon>Paracoccaceae</taxon>
        <taxon>Gemmobacter</taxon>
    </lineage>
</organism>
<evidence type="ECO:0000256" key="2">
    <source>
        <dbReference type="ARBA" id="ARBA00008445"/>
    </source>
</evidence>
<feature type="transmembrane region" description="Helical" evidence="12">
    <location>
        <begin position="51"/>
        <end position="71"/>
    </location>
</feature>
<evidence type="ECO:0000256" key="1">
    <source>
        <dbReference type="ARBA" id="ARBA00004651"/>
    </source>
</evidence>
<keyword evidence="10 12" id="KW-0472">Membrane</keyword>
<keyword evidence="5 12" id="KW-1003">Cell membrane</keyword>
<evidence type="ECO:0000256" key="5">
    <source>
        <dbReference type="ARBA" id="ARBA00022475"/>
    </source>
</evidence>
<evidence type="ECO:0000256" key="8">
    <source>
        <dbReference type="ARBA" id="ARBA00022989"/>
    </source>
</evidence>
<evidence type="ECO:0000313" key="14">
    <source>
        <dbReference type="EMBL" id="MEH7827174.1"/>
    </source>
</evidence>
<evidence type="ECO:0000256" key="13">
    <source>
        <dbReference type="SAM" id="MobiDB-lite"/>
    </source>
</evidence>
<evidence type="ECO:0000256" key="11">
    <source>
        <dbReference type="ARBA" id="ARBA00025182"/>
    </source>
</evidence>
<comment type="caution">
    <text evidence="12">Lacks conserved residue(s) required for the propagation of feature annotation.</text>
</comment>
<name>A0ABU8BR41_9RHOB</name>
<dbReference type="Pfam" id="PF03840">
    <property type="entry name" value="SecG"/>
    <property type="match status" value="1"/>
</dbReference>
<dbReference type="EMBL" id="JBALHR010000002">
    <property type="protein sequence ID" value="MEH7827174.1"/>
    <property type="molecule type" value="Genomic_DNA"/>
</dbReference>
<comment type="caution">
    <text evidence="14">The sequence shown here is derived from an EMBL/GenBank/DDBJ whole genome shotgun (WGS) entry which is preliminary data.</text>
</comment>
<evidence type="ECO:0000256" key="10">
    <source>
        <dbReference type="ARBA" id="ARBA00023136"/>
    </source>
</evidence>
<comment type="similarity">
    <text evidence="2 12">Belongs to the SecG family.</text>
</comment>
<evidence type="ECO:0000313" key="15">
    <source>
        <dbReference type="Proteomes" id="UP001431963"/>
    </source>
</evidence>
<dbReference type="PANTHER" id="PTHR34182:SF1">
    <property type="entry name" value="PROTEIN-EXPORT MEMBRANE PROTEIN SECG"/>
    <property type="match status" value="1"/>
</dbReference>
<dbReference type="RefSeq" id="WP_335419544.1">
    <property type="nucleotide sequence ID" value="NZ_JBALHR010000002.1"/>
</dbReference>
<dbReference type="Proteomes" id="UP001431963">
    <property type="component" value="Unassembled WGS sequence"/>
</dbReference>
<evidence type="ECO:0000256" key="9">
    <source>
        <dbReference type="ARBA" id="ARBA00023010"/>
    </source>
</evidence>
<sequence length="134" mass="12984">MENVILTIHLILALLLIGVVLLQRSEGGGLGMGGGGGAISARGAANALTKLTWILASAFIVTSLTLTILAARNADGSVVDQIGGTAPAQAPAAPAPLGSDLLPPTTTDAPLAPPRADLPAEGSVPAPAAPAAGN</sequence>
<evidence type="ECO:0000256" key="3">
    <source>
        <dbReference type="ARBA" id="ARBA00017876"/>
    </source>
</evidence>
<keyword evidence="7 12" id="KW-0653">Protein transport</keyword>
<protein>
    <recommendedName>
        <fullName evidence="3 12">Protein-export membrane protein SecG</fullName>
    </recommendedName>
</protein>
<keyword evidence="9 12" id="KW-0811">Translocation</keyword>
<evidence type="ECO:0000256" key="4">
    <source>
        <dbReference type="ARBA" id="ARBA00022448"/>
    </source>
</evidence>